<evidence type="ECO:0000313" key="3">
    <source>
        <dbReference type="Proteomes" id="UP000276133"/>
    </source>
</evidence>
<keyword evidence="1" id="KW-0812">Transmembrane</keyword>
<name>A0A3M7S3S1_BRAPC</name>
<evidence type="ECO:0000256" key="1">
    <source>
        <dbReference type="SAM" id="Phobius"/>
    </source>
</evidence>
<dbReference type="Proteomes" id="UP000276133">
    <property type="component" value="Unassembled WGS sequence"/>
</dbReference>
<sequence>MFSVTLTRPNYSENPFHLSKYSTLPKRILFSTILSTKNSPLALSIVWLFLSTSSYILLGACFRLKDSLNFN</sequence>
<accession>A0A3M7S3S1</accession>
<gene>
    <name evidence="2" type="ORF">BpHYR1_041120</name>
</gene>
<proteinExistence type="predicted"/>
<dbReference type="AlphaFoldDB" id="A0A3M7S3S1"/>
<dbReference type="EMBL" id="REGN01002089">
    <property type="protein sequence ID" value="RNA30411.1"/>
    <property type="molecule type" value="Genomic_DNA"/>
</dbReference>
<evidence type="ECO:0000313" key="2">
    <source>
        <dbReference type="EMBL" id="RNA30411.1"/>
    </source>
</evidence>
<keyword evidence="1" id="KW-1133">Transmembrane helix</keyword>
<keyword evidence="1" id="KW-0472">Membrane</keyword>
<comment type="caution">
    <text evidence="2">The sequence shown here is derived from an EMBL/GenBank/DDBJ whole genome shotgun (WGS) entry which is preliminary data.</text>
</comment>
<feature type="transmembrane region" description="Helical" evidence="1">
    <location>
        <begin position="41"/>
        <end position="62"/>
    </location>
</feature>
<protein>
    <submittedName>
        <fullName evidence="2">Uncharacterized protein</fullName>
    </submittedName>
</protein>
<organism evidence="2 3">
    <name type="scientific">Brachionus plicatilis</name>
    <name type="common">Marine rotifer</name>
    <name type="synonym">Brachionus muelleri</name>
    <dbReference type="NCBI Taxonomy" id="10195"/>
    <lineage>
        <taxon>Eukaryota</taxon>
        <taxon>Metazoa</taxon>
        <taxon>Spiralia</taxon>
        <taxon>Gnathifera</taxon>
        <taxon>Rotifera</taxon>
        <taxon>Eurotatoria</taxon>
        <taxon>Monogononta</taxon>
        <taxon>Pseudotrocha</taxon>
        <taxon>Ploima</taxon>
        <taxon>Brachionidae</taxon>
        <taxon>Brachionus</taxon>
    </lineage>
</organism>
<keyword evidence="3" id="KW-1185">Reference proteome</keyword>
<reference evidence="2 3" key="1">
    <citation type="journal article" date="2018" name="Sci. Rep.">
        <title>Genomic signatures of local adaptation to the degree of environmental predictability in rotifers.</title>
        <authorList>
            <person name="Franch-Gras L."/>
            <person name="Hahn C."/>
            <person name="Garcia-Roger E.M."/>
            <person name="Carmona M.J."/>
            <person name="Serra M."/>
            <person name="Gomez A."/>
        </authorList>
    </citation>
    <scope>NUCLEOTIDE SEQUENCE [LARGE SCALE GENOMIC DNA]</scope>
    <source>
        <strain evidence="2">HYR1</strain>
    </source>
</reference>